<sequence>MLHTPSARHPRGVDHAWSSDWHPTSNTNWSRPSSVPLRRAPPPSSSPRYAPRSAISPQNSPQKTAWKTTTDPRLSLVESSQDAYKAALELPSSTLFHNTLAEVSASIDKESNKLVVRGVVVSTPHVQDFLVRCRSNLYGTPSDEHVIGVAPAGAHVVGTRCEQHPEWVKVEEGYVPLSALKTMNGSLPNILPFSKHCTLPRDAIPDEATASSPSNGLAYELKVPRKREGQVNGMKEKILVPRPIESAGAAEPHPSASPKQRNSAADEVVLESELELSESIESSDTVRIPEDSVDEWHTVPAGKFARSIEAVG</sequence>
<name>A0AB34IMA5_PRYPA</name>
<evidence type="ECO:0000256" key="1">
    <source>
        <dbReference type="SAM" id="MobiDB-lite"/>
    </source>
</evidence>
<evidence type="ECO:0000313" key="2">
    <source>
        <dbReference type="EMBL" id="KAL1500496.1"/>
    </source>
</evidence>
<dbReference type="EMBL" id="JBGBPQ010000023">
    <property type="protein sequence ID" value="KAL1500496.1"/>
    <property type="molecule type" value="Genomic_DNA"/>
</dbReference>
<accession>A0AB34IMA5</accession>
<feature type="region of interest" description="Disordered" evidence="1">
    <location>
        <begin position="246"/>
        <end position="286"/>
    </location>
</feature>
<feature type="region of interest" description="Disordered" evidence="1">
    <location>
        <begin position="1"/>
        <end position="70"/>
    </location>
</feature>
<dbReference type="AlphaFoldDB" id="A0AB34IMA5"/>
<feature type="compositionally biased region" description="Low complexity" evidence="1">
    <location>
        <begin position="46"/>
        <end position="57"/>
    </location>
</feature>
<feature type="compositionally biased region" description="Polar residues" evidence="1">
    <location>
        <begin position="58"/>
        <end position="70"/>
    </location>
</feature>
<protein>
    <recommendedName>
        <fullName evidence="4">SH3 domain-containing protein</fullName>
    </recommendedName>
</protein>
<gene>
    <name evidence="2" type="ORF">AB1Y20_013153</name>
</gene>
<feature type="compositionally biased region" description="Basic residues" evidence="1">
    <location>
        <begin position="1"/>
        <end position="10"/>
    </location>
</feature>
<keyword evidence="3" id="KW-1185">Reference proteome</keyword>
<feature type="compositionally biased region" description="Acidic residues" evidence="1">
    <location>
        <begin position="268"/>
        <end position="278"/>
    </location>
</feature>
<evidence type="ECO:0008006" key="4">
    <source>
        <dbReference type="Google" id="ProtNLM"/>
    </source>
</evidence>
<proteinExistence type="predicted"/>
<organism evidence="2 3">
    <name type="scientific">Prymnesium parvum</name>
    <name type="common">Toxic golden alga</name>
    <dbReference type="NCBI Taxonomy" id="97485"/>
    <lineage>
        <taxon>Eukaryota</taxon>
        <taxon>Haptista</taxon>
        <taxon>Haptophyta</taxon>
        <taxon>Prymnesiophyceae</taxon>
        <taxon>Prymnesiales</taxon>
        <taxon>Prymnesiaceae</taxon>
        <taxon>Prymnesium</taxon>
    </lineage>
</organism>
<reference evidence="2 3" key="1">
    <citation type="journal article" date="2024" name="Science">
        <title>Giant polyketide synthase enzymes in the biosynthesis of giant marine polyether toxins.</title>
        <authorList>
            <person name="Fallon T.R."/>
            <person name="Shende V.V."/>
            <person name="Wierzbicki I.H."/>
            <person name="Pendleton A.L."/>
            <person name="Watervoot N.F."/>
            <person name="Auber R.P."/>
            <person name="Gonzalez D.J."/>
            <person name="Wisecaver J.H."/>
            <person name="Moore B.S."/>
        </authorList>
    </citation>
    <scope>NUCLEOTIDE SEQUENCE [LARGE SCALE GENOMIC DNA]</scope>
    <source>
        <strain evidence="2 3">12B1</strain>
    </source>
</reference>
<comment type="caution">
    <text evidence="2">The sequence shown here is derived from an EMBL/GenBank/DDBJ whole genome shotgun (WGS) entry which is preliminary data.</text>
</comment>
<dbReference type="Proteomes" id="UP001515480">
    <property type="component" value="Unassembled WGS sequence"/>
</dbReference>
<evidence type="ECO:0000313" key="3">
    <source>
        <dbReference type="Proteomes" id="UP001515480"/>
    </source>
</evidence>